<feature type="compositionally biased region" description="Basic and acidic residues" evidence="1">
    <location>
        <begin position="18"/>
        <end position="31"/>
    </location>
</feature>
<proteinExistence type="predicted"/>
<feature type="region of interest" description="Disordered" evidence="1">
    <location>
        <begin position="1"/>
        <end position="31"/>
    </location>
</feature>
<gene>
    <name evidence="2" type="ORF">LSTR_LSTR017312</name>
</gene>
<dbReference type="EMBL" id="QKKF02008761">
    <property type="protein sequence ID" value="RZF45562.1"/>
    <property type="molecule type" value="Genomic_DNA"/>
</dbReference>
<dbReference type="AlphaFoldDB" id="A0A482XIH0"/>
<evidence type="ECO:0000313" key="3">
    <source>
        <dbReference type="Proteomes" id="UP000291343"/>
    </source>
</evidence>
<evidence type="ECO:0000256" key="1">
    <source>
        <dbReference type="SAM" id="MobiDB-lite"/>
    </source>
</evidence>
<feature type="compositionally biased region" description="Basic and acidic residues" evidence="1">
    <location>
        <begin position="1"/>
        <end position="10"/>
    </location>
</feature>
<reference evidence="2 3" key="1">
    <citation type="journal article" date="2017" name="Gigascience">
        <title>Genome sequence of the small brown planthopper, Laodelphax striatellus.</title>
        <authorList>
            <person name="Zhu J."/>
            <person name="Jiang F."/>
            <person name="Wang X."/>
            <person name="Yang P."/>
            <person name="Bao Y."/>
            <person name="Zhao W."/>
            <person name="Wang W."/>
            <person name="Lu H."/>
            <person name="Wang Q."/>
            <person name="Cui N."/>
            <person name="Li J."/>
            <person name="Chen X."/>
            <person name="Luo L."/>
            <person name="Yu J."/>
            <person name="Kang L."/>
            <person name="Cui F."/>
        </authorList>
    </citation>
    <scope>NUCLEOTIDE SEQUENCE [LARGE SCALE GENOMIC DNA]</scope>
    <source>
        <strain evidence="2">Lst14</strain>
    </source>
</reference>
<keyword evidence="3" id="KW-1185">Reference proteome</keyword>
<protein>
    <submittedName>
        <fullName evidence="2">Uncharacterized protein</fullName>
    </submittedName>
</protein>
<comment type="caution">
    <text evidence="2">The sequence shown here is derived from an EMBL/GenBank/DDBJ whole genome shotgun (WGS) entry which is preliminary data.</text>
</comment>
<sequence length="99" mass="11732">MRINSRRIEKIFIGGEGGDEKENREHEGGEEERQQFHEHALLDHGHVLRVEHVGTRTGHRLQSPRQVGQYSRHAAELRVPRYVRRDQQLHQRASREQQL</sequence>
<organism evidence="2 3">
    <name type="scientific">Laodelphax striatellus</name>
    <name type="common">Small brown planthopper</name>
    <name type="synonym">Delphax striatella</name>
    <dbReference type="NCBI Taxonomy" id="195883"/>
    <lineage>
        <taxon>Eukaryota</taxon>
        <taxon>Metazoa</taxon>
        <taxon>Ecdysozoa</taxon>
        <taxon>Arthropoda</taxon>
        <taxon>Hexapoda</taxon>
        <taxon>Insecta</taxon>
        <taxon>Pterygota</taxon>
        <taxon>Neoptera</taxon>
        <taxon>Paraneoptera</taxon>
        <taxon>Hemiptera</taxon>
        <taxon>Auchenorrhyncha</taxon>
        <taxon>Fulgoroidea</taxon>
        <taxon>Delphacidae</taxon>
        <taxon>Criomorphinae</taxon>
        <taxon>Laodelphax</taxon>
    </lineage>
</organism>
<dbReference type="InParanoid" id="A0A482XIH0"/>
<dbReference type="Proteomes" id="UP000291343">
    <property type="component" value="Unassembled WGS sequence"/>
</dbReference>
<evidence type="ECO:0000313" key="2">
    <source>
        <dbReference type="EMBL" id="RZF45562.1"/>
    </source>
</evidence>
<name>A0A482XIH0_LAOST</name>
<accession>A0A482XIH0</accession>